<name>A0A840XBM3_9MICO</name>
<comment type="caution">
    <text evidence="2">The sequence shown here is derived from an EMBL/GenBank/DDBJ whole genome shotgun (WGS) entry which is preliminary data.</text>
</comment>
<reference evidence="2 3" key="1">
    <citation type="submission" date="2020-08" db="EMBL/GenBank/DDBJ databases">
        <title>Sequencing the genomes of 1000 actinobacteria strains.</title>
        <authorList>
            <person name="Klenk H.-P."/>
        </authorList>
    </citation>
    <scope>NUCLEOTIDE SEQUENCE [LARGE SCALE GENOMIC DNA]</scope>
    <source>
        <strain evidence="2 3">DSM 23889</strain>
    </source>
</reference>
<dbReference type="InterPro" id="IPR041657">
    <property type="entry name" value="HTH_17"/>
</dbReference>
<gene>
    <name evidence="2" type="ORF">BJ959_001941</name>
</gene>
<evidence type="ECO:0000259" key="1">
    <source>
        <dbReference type="Pfam" id="PF12728"/>
    </source>
</evidence>
<protein>
    <submittedName>
        <fullName evidence="2">Excisionase family DNA binding protein</fullName>
    </submittedName>
</protein>
<sequence length="138" mass="15468">MIRPPETYIVPAGSVMVPARIARLLMVKILDSYRSRIRGVDPELDTILTALDLAGRRWAAQRADRGTPVAATAEPVEPSNEWFTTTQAADVLGITSRAVRKALAEKKLTGFHRGGQWWIAREELAHYRATRDHHEETP</sequence>
<evidence type="ECO:0000313" key="2">
    <source>
        <dbReference type="EMBL" id="MBB5618445.1"/>
    </source>
</evidence>
<dbReference type="AlphaFoldDB" id="A0A840XBM3"/>
<organism evidence="2 3">
    <name type="scientific">Microcella frigidaquae</name>
    <dbReference type="NCBI Taxonomy" id="424758"/>
    <lineage>
        <taxon>Bacteria</taxon>
        <taxon>Bacillati</taxon>
        <taxon>Actinomycetota</taxon>
        <taxon>Actinomycetes</taxon>
        <taxon>Micrococcales</taxon>
        <taxon>Microbacteriaceae</taxon>
        <taxon>Microcella</taxon>
    </lineage>
</organism>
<evidence type="ECO:0000313" key="3">
    <source>
        <dbReference type="Proteomes" id="UP000552883"/>
    </source>
</evidence>
<proteinExistence type="predicted"/>
<feature type="domain" description="Helix-turn-helix" evidence="1">
    <location>
        <begin position="82"/>
        <end position="130"/>
    </location>
</feature>
<dbReference type="RefSeq" id="WP_153981515.1">
    <property type="nucleotide sequence ID" value="NZ_BAAANZ010000002.1"/>
</dbReference>
<dbReference type="EMBL" id="JACHBS010000001">
    <property type="protein sequence ID" value="MBB5618445.1"/>
    <property type="molecule type" value="Genomic_DNA"/>
</dbReference>
<accession>A0A840XBM3</accession>
<dbReference type="Proteomes" id="UP000552883">
    <property type="component" value="Unassembled WGS sequence"/>
</dbReference>
<keyword evidence="3" id="KW-1185">Reference proteome</keyword>
<dbReference type="OrthoDB" id="4807798at2"/>
<dbReference type="Pfam" id="PF12728">
    <property type="entry name" value="HTH_17"/>
    <property type="match status" value="1"/>
</dbReference>